<sequence>MNTPDAMLPTDAGKFSCWAGRRVLITGGLGFIGSNLALRLAGLGADVVVIDSLVPEYGGNPFNLEGDGLDGAVPPVRINVSDIRDPHSLRWLMHDRELIFNLAGQTSHLDSMNDPFTDLAINGAAQLSILEICRQHNPGARIVFASTRQIYGRPRYLPVDEAHPLDPVDVNGINKIAGESYHMLYTRVYGLQTTALRLTNTYGPRMRIKDARQTFLGVWVRAVIEGQPFEVWGGEQLRDYTYVDDAVDALMRLAMAEDAVGRAFNLGGDGVYSLADTAALLASVSGGRYSIHEFPAERKRIDIGDYYADDRAFRTVTGWVPRVPLEDGLQRTVAYYRRYVRHYL</sequence>
<keyword evidence="3" id="KW-1185">Reference proteome</keyword>
<dbReference type="Gene3D" id="3.40.50.720">
    <property type="entry name" value="NAD(P)-binding Rossmann-like Domain"/>
    <property type="match status" value="1"/>
</dbReference>
<gene>
    <name evidence="2" type="ORF">AZOBR_p60043</name>
</gene>
<keyword evidence="2" id="KW-0456">Lyase</keyword>
<name>A0A9P1K1U7_9PROT</name>
<protein>
    <submittedName>
        <fullName evidence="2">NAD-dependent epimerase/dehydratase</fullName>
        <ecNumber evidence="2">4.2.1.46</ecNumber>
    </submittedName>
</protein>
<dbReference type="InterPro" id="IPR036291">
    <property type="entry name" value="NAD(P)-bd_dom_sf"/>
</dbReference>
<dbReference type="EMBL" id="HE577333">
    <property type="protein sequence ID" value="CCD03979.1"/>
    <property type="molecule type" value="Genomic_DNA"/>
</dbReference>
<dbReference type="RefSeq" id="WP_014200303.1">
    <property type="nucleotide sequence ID" value="NC_016597.1"/>
</dbReference>
<dbReference type="Proteomes" id="UP000007319">
    <property type="component" value="Plasmid AZOBR_p6"/>
</dbReference>
<dbReference type="PANTHER" id="PTHR43245:SF13">
    <property type="entry name" value="UDP-D-APIOSE_UDP-D-XYLOSE SYNTHASE 2"/>
    <property type="match status" value="1"/>
</dbReference>
<feature type="domain" description="NAD-dependent epimerase/dehydratase" evidence="1">
    <location>
        <begin position="23"/>
        <end position="267"/>
    </location>
</feature>
<keyword evidence="2" id="KW-0614">Plasmid</keyword>
<evidence type="ECO:0000259" key="1">
    <source>
        <dbReference type="Pfam" id="PF01370"/>
    </source>
</evidence>
<dbReference type="PANTHER" id="PTHR43245">
    <property type="entry name" value="BIFUNCTIONAL POLYMYXIN RESISTANCE PROTEIN ARNA"/>
    <property type="match status" value="1"/>
</dbReference>
<dbReference type="KEGG" id="abs:AZOBR_p60043"/>
<proteinExistence type="predicted"/>
<dbReference type="Gene3D" id="3.90.25.10">
    <property type="entry name" value="UDP-galactose 4-epimerase, domain 1"/>
    <property type="match status" value="1"/>
</dbReference>
<evidence type="ECO:0000313" key="2">
    <source>
        <dbReference type="EMBL" id="CCD03979.1"/>
    </source>
</evidence>
<reference evidence="2 3" key="1">
    <citation type="journal article" date="2011" name="PLoS Genet.">
        <title>Azospirillum genomes reveal transition of bacteria from aquatic to terrestrial environments.</title>
        <authorList>
            <person name="Wisniewski-Dye F."/>
            <person name="Borziak K."/>
            <person name="Khalsa-Moyers G."/>
            <person name="Alexandre G."/>
            <person name="Sukharnikov L.O."/>
            <person name="Wuichet K."/>
            <person name="Hurst G.B."/>
            <person name="McDonald W.H."/>
            <person name="Robertson J.S."/>
            <person name="Barbe V."/>
            <person name="Calteau A."/>
            <person name="Rouy Z."/>
            <person name="Mangenot S."/>
            <person name="Prigent-Combaret C."/>
            <person name="Normand P."/>
            <person name="Boyer M."/>
            <person name="Siguier P."/>
            <person name="Dessaux Y."/>
            <person name="Elmerich C."/>
            <person name="Condemine G."/>
            <person name="Krishnen G."/>
            <person name="Kennedy I."/>
            <person name="Paterson A.H."/>
            <person name="Gonzalez V."/>
            <person name="Mavingui P."/>
            <person name="Zhulin I.B."/>
        </authorList>
    </citation>
    <scope>NUCLEOTIDE SEQUENCE [LARGE SCALE GENOMIC DNA]</scope>
    <source>
        <strain evidence="2 3">Sp245</strain>
    </source>
</reference>
<evidence type="ECO:0000313" key="3">
    <source>
        <dbReference type="Proteomes" id="UP000007319"/>
    </source>
</evidence>
<dbReference type="PRINTS" id="PR01713">
    <property type="entry name" value="NUCEPIMERASE"/>
</dbReference>
<dbReference type="InterPro" id="IPR001509">
    <property type="entry name" value="Epimerase_deHydtase"/>
</dbReference>
<dbReference type="InterPro" id="IPR050177">
    <property type="entry name" value="Lipid_A_modif_metabolic_enz"/>
</dbReference>
<dbReference type="Pfam" id="PF01370">
    <property type="entry name" value="Epimerase"/>
    <property type="match status" value="1"/>
</dbReference>
<dbReference type="EC" id="4.2.1.46" evidence="2"/>
<dbReference type="SUPFAM" id="SSF51735">
    <property type="entry name" value="NAD(P)-binding Rossmann-fold domains"/>
    <property type="match status" value="1"/>
</dbReference>
<dbReference type="AlphaFoldDB" id="A0A9P1K1U7"/>
<geneLocation type="plasmid" evidence="2 3">
    <name>AZOBR_p6</name>
</geneLocation>
<organism evidence="2 3">
    <name type="scientific">Azospirillum baldaniorum</name>
    <dbReference type="NCBI Taxonomy" id="1064539"/>
    <lineage>
        <taxon>Bacteria</taxon>
        <taxon>Pseudomonadati</taxon>
        <taxon>Pseudomonadota</taxon>
        <taxon>Alphaproteobacteria</taxon>
        <taxon>Rhodospirillales</taxon>
        <taxon>Azospirillaceae</taxon>
        <taxon>Azospirillum</taxon>
    </lineage>
</organism>
<accession>A0A9P1K1U7</accession>
<dbReference type="GO" id="GO:0008460">
    <property type="term" value="F:dTDP-glucose 4,6-dehydratase activity"/>
    <property type="evidence" value="ECO:0007669"/>
    <property type="project" value="UniProtKB-EC"/>
</dbReference>